<dbReference type="InterPro" id="IPR036388">
    <property type="entry name" value="WH-like_DNA-bd_sf"/>
</dbReference>
<keyword evidence="2" id="KW-0238">DNA-binding</keyword>
<dbReference type="InterPro" id="IPR000524">
    <property type="entry name" value="Tscrpt_reg_HTH_GntR"/>
</dbReference>
<keyword evidence="6" id="KW-1185">Reference proteome</keyword>
<evidence type="ECO:0000259" key="4">
    <source>
        <dbReference type="PROSITE" id="PS50949"/>
    </source>
</evidence>
<dbReference type="RefSeq" id="WP_171323560.1">
    <property type="nucleotide sequence ID" value="NZ_JABFBC010000001.1"/>
</dbReference>
<keyword evidence="1" id="KW-0805">Transcription regulation</keyword>
<dbReference type="Gene3D" id="1.20.120.530">
    <property type="entry name" value="GntR ligand-binding domain-like"/>
    <property type="match status" value="1"/>
</dbReference>
<dbReference type="Proteomes" id="UP000572377">
    <property type="component" value="Unassembled WGS sequence"/>
</dbReference>
<dbReference type="SMART" id="SM00895">
    <property type="entry name" value="FCD"/>
    <property type="match status" value="1"/>
</dbReference>
<keyword evidence="3" id="KW-0804">Transcription</keyword>
<dbReference type="SUPFAM" id="SSF48008">
    <property type="entry name" value="GntR ligand-binding domain-like"/>
    <property type="match status" value="1"/>
</dbReference>
<dbReference type="PANTHER" id="PTHR43537">
    <property type="entry name" value="TRANSCRIPTIONAL REGULATOR, GNTR FAMILY"/>
    <property type="match status" value="1"/>
</dbReference>
<gene>
    <name evidence="5" type="ORF">HMH01_06530</name>
</gene>
<organism evidence="5 6">
    <name type="scientific">Halovulum dunhuangense</name>
    <dbReference type="NCBI Taxonomy" id="1505036"/>
    <lineage>
        <taxon>Bacteria</taxon>
        <taxon>Pseudomonadati</taxon>
        <taxon>Pseudomonadota</taxon>
        <taxon>Alphaproteobacteria</taxon>
        <taxon>Rhodobacterales</taxon>
        <taxon>Paracoccaceae</taxon>
        <taxon>Halovulum</taxon>
    </lineage>
</organism>
<name>A0A849L1F3_9RHOB</name>
<dbReference type="EMBL" id="JABFBC010000001">
    <property type="protein sequence ID" value="NNU80090.1"/>
    <property type="molecule type" value="Genomic_DNA"/>
</dbReference>
<dbReference type="InterPro" id="IPR036390">
    <property type="entry name" value="WH_DNA-bd_sf"/>
</dbReference>
<evidence type="ECO:0000256" key="2">
    <source>
        <dbReference type="ARBA" id="ARBA00023125"/>
    </source>
</evidence>
<dbReference type="CDD" id="cd07377">
    <property type="entry name" value="WHTH_GntR"/>
    <property type="match status" value="1"/>
</dbReference>
<proteinExistence type="predicted"/>
<reference evidence="5 6" key="1">
    <citation type="submission" date="2020-05" db="EMBL/GenBank/DDBJ databases">
        <title>Gimesia benthica sp. nov., a novel planctomycete isolated from a deep-sea water sample of the Northwest Indian Ocean.</title>
        <authorList>
            <person name="Wang J."/>
            <person name="Ruan C."/>
            <person name="Song L."/>
            <person name="Zhu Y."/>
            <person name="Li A."/>
            <person name="Zheng X."/>
            <person name="Wang L."/>
            <person name="Lu Z."/>
            <person name="Huang Y."/>
            <person name="Du W."/>
            <person name="Zhou Y."/>
            <person name="Huang L."/>
            <person name="Dai X."/>
        </authorList>
    </citation>
    <scope>NUCLEOTIDE SEQUENCE [LARGE SCALE GENOMIC DNA]</scope>
    <source>
        <strain evidence="5 6">YYQ-30</strain>
    </source>
</reference>
<sequence>MNNQSQSLGIALSERIRQDILFGRLAPGEKLRLKMLSERYDCGASPIREALNQLTTDGWVVRIDKRGFFVSDTSRTEFDDILRNRCFMEGEALRLSIERGDAAWEERVLLSHHRLRQLKRPGDPTPVAAIAGWEEAHKDFHMSLISGCGSPFLIATCDKLYYLNIRYRHMARSKSQRSRTVASEHEQITDLALSRKTEEAVGALQEHYMVTGRFLFDE</sequence>
<dbReference type="Pfam" id="PF00392">
    <property type="entry name" value="GntR"/>
    <property type="match status" value="1"/>
</dbReference>
<dbReference type="SMART" id="SM00345">
    <property type="entry name" value="HTH_GNTR"/>
    <property type="match status" value="1"/>
</dbReference>
<dbReference type="PROSITE" id="PS50949">
    <property type="entry name" value="HTH_GNTR"/>
    <property type="match status" value="1"/>
</dbReference>
<evidence type="ECO:0000313" key="6">
    <source>
        <dbReference type="Proteomes" id="UP000572377"/>
    </source>
</evidence>
<feature type="domain" description="HTH gntR-type" evidence="4">
    <location>
        <begin position="6"/>
        <end position="73"/>
    </location>
</feature>
<dbReference type="InterPro" id="IPR008920">
    <property type="entry name" value="TF_FadR/GntR_C"/>
</dbReference>
<evidence type="ECO:0000313" key="5">
    <source>
        <dbReference type="EMBL" id="NNU80090.1"/>
    </source>
</evidence>
<protein>
    <submittedName>
        <fullName evidence="5">GntR family transcriptional regulator</fullName>
    </submittedName>
</protein>
<dbReference type="Gene3D" id="1.10.10.10">
    <property type="entry name" value="Winged helix-like DNA-binding domain superfamily/Winged helix DNA-binding domain"/>
    <property type="match status" value="1"/>
</dbReference>
<dbReference type="SUPFAM" id="SSF46785">
    <property type="entry name" value="Winged helix' DNA-binding domain"/>
    <property type="match status" value="1"/>
</dbReference>
<dbReference type="PANTHER" id="PTHR43537:SF20">
    <property type="entry name" value="HTH-TYPE TRANSCRIPTIONAL REPRESSOR GLAR"/>
    <property type="match status" value="1"/>
</dbReference>
<evidence type="ECO:0000256" key="3">
    <source>
        <dbReference type="ARBA" id="ARBA00023163"/>
    </source>
</evidence>
<dbReference type="InterPro" id="IPR011711">
    <property type="entry name" value="GntR_C"/>
</dbReference>
<dbReference type="GO" id="GO:0003677">
    <property type="term" value="F:DNA binding"/>
    <property type="evidence" value="ECO:0007669"/>
    <property type="project" value="UniProtKB-KW"/>
</dbReference>
<dbReference type="GO" id="GO:0003700">
    <property type="term" value="F:DNA-binding transcription factor activity"/>
    <property type="evidence" value="ECO:0007669"/>
    <property type="project" value="InterPro"/>
</dbReference>
<dbReference type="Pfam" id="PF07729">
    <property type="entry name" value="FCD"/>
    <property type="match status" value="1"/>
</dbReference>
<evidence type="ECO:0000256" key="1">
    <source>
        <dbReference type="ARBA" id="ARBA00023015"/>
    </source>
</evidence>
<comment type="caution">
    <text evidence="5">The sequence shown here is derived from an EMBL/GenBank/DDBJ whole genome shotgun (WGS) entry which is preliminary data.</text>
</comment>
<accession>A0A849L1F3</accession>
<dbReference type="AlphaFoldDB" id="A0A849L1F3"/>